<gene>
    <name evidence="2" type="ORF">VSDG_01022</name>
</gene>
<evidence type="ECO:0000256" key="1">
    <source>
        <dbReference type="SAM" id="MobiDB-lite"/>
    </source>
</evidence>
<organism evidence="2 3">
    <name type="scientific">Cytospora chrysosperma</name>
    <name type="common">Cytospora canker fungus</name>
    <name type="synonym">Sphaeria chrysosperma</name>
    <dbReference type="NCBI Taxonomy" id="252740"/>
    <lineage>
        <taxon>Eukaryota</taxon>
        <taxon>Fungi</taxon>
        <taxon>Dikarya</taxon>
        <taxon>Ascomycota</taxon>
        <taxon>Pezizomycotina</taxon>
        <taxon>Sordariomycetes</taxon>
        <taxon>Sordariomycetidae</taxon>
        <taxon>Diaporthales</taxon>
        <taxon>Cytosporaceae</taxon>
        <taxon>Cytospora</taxon>
    </lineage>
</organism>
<dbReference type="AlphaFoldDB" id="A0A423WKL4"/>
<comment type="caution">
    <text evidence="2">The sequence shown here is derived from an EMBL/GenBank/DDBJ whole genome shotgun (WGS) entry which is preliminary data.</text>
</comment>
<feature type="compositionally biased region" description="Basic residues" evidence="1">
    <location>
        <begin position="334"/>
        <end position="343"/>
    </location>
</feature>
<feature type="region of interest" description="Disordered" evidence="1">
    <location>
        <begin position="607"/>
        <end position="647"/>
    </location>
</feature>
<accession>A0A423WKL4</accession>
<evidence type="ECO:0000313" key="2">
    <source>
        <dbReference type="EMBL" id="ROW03935.1"/>
    </source>
</evidence>
<evidence type="ECO:0000313" key="3">
    <source>
        <dbReference type="Proteomes" id="UP000284375"/>
    </source>
</evidence>
<proteinExistence type="predicted"/>
<dbReference type="Gene3D" id="3.80.10.10">
    <property type="entry name" value="Ribonuclease Inhibitor"/>
    <property type="match status" value="1"/>
</dbReference>
<dbReference type="EMBL" id="LJZO01000002">
    <property type="protein sequence ID" value="ROW03935.1"/>
    <property type="molecule type" value="Genomic_DNA"/>
</dbReference>
<name>A0A423WKL4_CYTCH</name>
<dbReference type="SUPFAM" id="SSF52058">
    <property type="entry name" value="L domain-like"/>
    <property type="match status" value="1"/>
</dbReference>
<dbReference type="InterPro" id="IPR032675">
    <property type="entry name" value="LRR_dom_sf"/>
</dbReference>
<feature type="compositionally biased region" description="Basic and acidic residues" evidence="1">
    <location>
        <begin position="322"/>
        <end position="332"/>
    </location>
</feature>
<dbReference type="Proteomes" id="UP000284375">
    <property type="component" value="Unassembled WGS sequence"/>
</dbReference>
<dbReference type="OrthoDB" id="5213490at2759"/>
<reference evidence="2 3" key="1">
    <citation type="submission" date="2015-09" db="EMBL/GenBank/DDBJ databases">
        <title>Host preference determinants of Valsa canker pathogens revealed by comparative genomics.</title>
        <authorList>
            <person name="Yin Z."/>
            <person name="Huang L."/>
        </authorList>
    </citation>
    <scope>NUCLEOTIDE SEQUENCE [LARGE SCALE GENOMIC DNA]</scope>
    <source>
        <strain evidence="2 3">YSFL</strain>
    </source>
</reference>
<keyword evidence="3" id="KW-1185">Reference proteome</keyword>
<feature type="region of interest" description="Disordered" evidence="1">
    <location>
        <begin position="322"/>
        <end position="347"/>
    </location>
</feature>
<protein>
    <submittedName>
        <fullName evidence="2">Uncharacterized protein</fullName>
    </submittedName>
</protein>
<feature type="compositionally biased region" description="Low complexity" evidence="1">
    <location>
        <begin position="607"/>
        <end position="621"/>
    </location>
</feature>
<sequence length="828" mass="91212">MDEPPPSYNEAIRMKDWLEVVAPSIDVRDYASLCRVSQRFYAVFAIRLWKDPLPILRELRCKTFTEQQCYSSFVDHMGKGVRKSTSSMVAVMDFRGATMSCGLAPSNLDSNKVREIPAQFPNVRCLLLDGSSGIDPSMLSKNPVLSRHPHSSLSKLHLLSLAGCGLPLPARFAVDGWLTGLVYLDLSNTPGSLQSLVDQNSLRLANLPRLRILKIRGKGLDCASARAIIREFGTRLWSLDVSSNNMSDKFLDDVVDFSLPTYSGIKLQTAGHFEVEGKIRTIRGNSDYPNSRFYFIEESAWSATFSCPERYLADTPIYRPEDIHSADNEGPLHLRTRSNGRGRARGDSVSDALRVLAGDPGEGIPDAPYLRDSVHWPSSHAGTTHLHLNSLTVSAAAVKRLLQRSPGYIEHFECDSTICLSPQRSAALVTKAPWLSRSTIVSGLPGAAYLFRPVISSNLRVLKVHHSLVTNTPTVACRSTDVLTKLWLAESCLRERMDLAYPQTYVPDMNPRLYSLTLCMIPRYSTGAVTERLINFLKLAARQEQMIERVKASTPPRGPLVLQGLRHIRLEFEPDADDEIARLEDEDDELDPGALLGQGEEAFSFFSESAWDPSSSSSPVKSKTESEPPTASPATKPPGANEANKNIDTPMSERLDCAPFNQAGNDEHIEITIRPTSDSDKILAVPVWIGPGIVSPANPPAINEYMRNLCDPANTDADGVIAATPCHVAAGVPAGSFIFHRAWDAMLLPPPTAEGVTIRPPTRAALRGLRDVLGALKSFRQEARRKYAEVEEGRGGREDVEAGEHEHWRGKLVVVLSQGSAQSSDYWR</sequence>